<dbReference type="AlphaFoldDB" id="A0A512N478"/>
<dbReference type="OrthoDB" id="9814591at2"/>
<dbReference type="EC" id="4.2.2.29" evidence="7"/>
<keyword evidence="7" id="KW-0997">Cell inner membrane</keyword>
<comment type="function">
    <text evidence="7">Functions as a peptidoglycan terminase that cleaves nascent peptidoglycan strands endolytically to terminate their elongation.</text>
</comment>
<gene>
    <name evidence="7" type="primary">mltG</name>
    <name evidence="9" type="ORF">RSO01_09400</name>
</gene>
<dbReference type="Pfam" id="PF02618">
    <property type="entry name" value="YceG"/>
    <property type="match status" value="1"/>
</dbReference>
<evidence type="ECO:0000313" key="9">
    <source>
        <dbReference type="EMBL" id="GEP53774.1"/>
    </source>
</evidence>
<evidence type="ECO:0000256" key="8">
    <source>
        <dbReference type="SAM" id="MobiDB-lite"/>
    </source>
</evidence>
<keyword evidence="3 7" id="KW-1133">Transmembrane helix</keyword>
<feature type="region of interest" description="Disordered" evidence="8">
    <location>
        <begin position="318"/>
        <end position="355"/>
    </location>
</feature>
<keyword evidence="6 7" id="KW-0961">Cell wall biogenesis/degradation</keyword>
<comment type="catalytic activity">
    <reaction evidence="7">
        <text>a peptidoglycan chain = a peptidoglycan chain with N-acetyl-1,6-anhydromuramyl-[peptide] at the reducing end + a peptidoglycan chain with N-acetylglucosamine at the non-reducing end.</text>
        <dbReference type="EC" id="4.2.2.29"/>
    </reaction>
</comment>
<sequence>MLSYFRWVLFFVALFVTLMGGALWLGNQLLGAAGPLDKTKNIVIPRGAGPQTMAKVLKEEGVIDHERLFRVAVMIDPTPKPIKAGEYEIPAHISMLALLDLLQSGKQVQRRLTVVEGMTTPEVIELVKNTPALSGEITLDLKEGDLLPETYFYSRDDTRDGLLMRMKEAMDKTLDEAWRKRAAGLPLANRRDALILASIVEKETAIPAERPKVAAVYINRLRRRMKLESDPTTIYGITQGRVPFNRELTRADLQSNSPYNTYVVTGLPPGPICNPGRASILATTNPARDRALWFVADGQGGHAFATTLAEHNRNVERWRQIQRDRAEQQQQQSQTPPGTPSPPPPPGQQRPAPRQ</sequence>
<dbReference type="InterPro" id="IPR003770">
    <property type="entry name" value="MLTG-like"/>
</dbReference>
<dbReference type="Gene3D" id="3.30.1490.480">
    <property type="entry name" value="Endolytic murein transglycosylase"/>
    <property type="match status" value="1"/>
</dbReference>
<evidence type="ECO:0000256" key="5">
    <source>
        <dbReference type="ARBA" id="ARBA00023239"/>
    </source>
</evidence>
<dbReference type="Proteomes" id="UP000321058">
    <property type="component" value="Unassembled WGS sequence"/>
</dbReference>
<dbReference type="GO" id="GO:0005886">
    <property type="term" value="C:plasma membrane"/>
    <property type="evidence" value="ECO:0007669"/>
    <property type="project" value="UniProtKB-UniRule"/>
</dbReference>
<accession>A0A512N478</accession>
<dbReference type="EMBL" id="BKAJ01000018">
    <property type="protein sequence ID" value="GEP53774.1"/>
    <property type="molecule type" value="Genomic_DNA"/>
</dbReference>
<evidence type="ECO:0000313" key="10">
    <source>
        <dbReference type="Proteomes" id="UP000321058"/>
    </source>
</evidence>
<protein>
    <recommendedName>
        <fullName evidence="7">Endolytic murein transglycosylase</fullName>
        <ecNumber evidence="7">4.2.2.29</ecNumber>
    </recommendedName>
    <alternativeName>
        <fullName evidence="7">Peptidoglycan lytic transglycosylase</fullName>
    </alternativeName>
    <alternativeName>
        <fullName evidence="7">Peptidoglycan polymerization terminase</fullName>
    </alternativeName>
</protein>
<dbReference type="GO" id="GO:0009252">
    <property type="term" value="P:peptidoglycan biosynthetic process"/>
    <property type="evidence" value="ECO:0007669"/>
    <property type="project" value="UniProtKB-UniRule"/>
</dbReference>
<evidence type="ECO:0000256" key="2">
    <source>
        <dbReference type="ARBA" id="ARBA00022692"/>
    </source>
</evidence>
<comment type="caution">
    <text evidence="9">The sequence shown here is derived from an EMBL/GenBank/DDBJ whole genome shotgun (WGS) entry which is preliminary data.</text>
</comment>
<dbReference type="GO" id="GO:0008932">
    <property type="term" value="F:lytic endotransglycosylase activity"/>
    <property type="evidence" value="ECO:0007669"/>
    <property type="project" value="UniProtKB-UniRule"/>
</dbReference>
<feature type="compositionally biased region" description="Basic and acidic residues" evidence="8">
    <location>
        <begin position="318"/>
        <end position="327"/>
    </location>
</feature>
<keyword evidence="4 7" id="KW-0472">Membrane</keyword>
<dbReference type="CDD" id="cd08010">
    <property type="entry name" value="MltG_like"/>
    <property type="match status" value="1"/>
</dbReference>
<feature type="site" description="Important for catalytic activity" evidence="7">
    <location>
        <position position="203"/>
    </location>
</feature>
<keyword evidence="2 7" id="KW-0812">Transmembrane</keyword>
<evidence type="ECO:0000256" key="6">
    <source>
        <dbReference type="ARBA" id="ARBA00023316"/>
    </source>
</evidence>
<evidence type="ECO:0000256" key="4">
    <source>
        <dbReference type="ARBA" id="ARBA00023136"/>
    </source>
</evidence>
<proteinExistence type="inferred from homology"/>
<keyword evidence="5 7" id="KW-0456">Lyase</keyword>
<dbReference type="HAMAP" id="MF_02065">
    <property type="entry name" value="MltG"/>
    <property type="match status" value="1"/>
</dbReference>
<dbReference type="PANTHER" id="PTHR30518:SF2">
    <property type="entry name" value="ENDOLYTIC MUREIN TRANSGLYCOSYLASE"/>
    <property type="match status" value="1"/>
</dbReference>
<dbReference type="GO" id="GO:0071555">
    <property type="term" value="P:cell wall organization"/>
    <property type="evidence" value="ECO:0007669"/>
    <property type="project" value="UniProtKB-KW"/>
</dbReference>
<reference evidence="9 10" key="1">
    <citation type="submission" date="2019-07" db="EMBL/GenBank/DDBJ databases">
        <title>Whole genome shotgun sequence of Reyranella soli NBRC 108950.</title>
        <authorList>
            <person name="Hosoyama A."/>
            <person name="Uohara A."/>
            <person name="Ohji S."/>
            <person name="Ichikawa N."/>
        </authorList>
    </citation>
    <scope>NUCLEOTIDE SEQUENCE [LARGE SCALE GENOMIC DNA]</scope>
    <source>
        <strain evidence="9 10">NBRC 108950</strain>
    </source>
</reference>
<evidence type="ECO:0000256" key="7">
    <source>
        <dbReference type="HAMAP-Rule" id="MF_02065"/>
    </source>
</evidence>
<dbReference type="NCBIfam" id="TIGR00247">
    <property type="entry name" value="endolytic transglycosylase MltG"/>
    <property type="match status" value="1"/>
</dbReference>
<feature type="compositionally biased region" description="Pro residues" evidence="8">
    <location>
        <begin position="337"/>
        <end position="355"/>
    </location>
</feature>
<organism evidence="9 10">
    <name type="scientific">Reyranella soli</name>
    <dbReference type="NCBI Taxonomy" id="1230389"/>
    <lineage>
        <taxon>Bacteria</taxon>
        <taxon>Pseudomonadati</taxon>
        <taxon>Pseudomonadota</taxon>
        <taxon>Alphaproteobacteria</taxon>
        <taxon>Hyphomicrobiales</taxon>
        <taxon>Reyranellaceae</taxon>
        <taxon>Reyranella</taxon>
    </lineage>
</organism>
<evidence type="ECO:0000256" key="1">
    <source>
        <dbReference type="ARBA" id="ARBA00022475"/>
    </source>
</evidence>
<dbReference type="PANTHER" id="PTHR30518">
    <property type="entry name" value="ENDOLYTIC MUREIN TRANSGLYCOSYLASE"/>
    <property type="match status" value="1"/>
</dbReference>
<name>A0A512N478_9HYPH</name>
<keyword evidence="10" id="KW-1185">Reference proteome</keyword>
<keyword evidence="1 7" id="KW-1003">Cell membrane</keyword>
<comment type="similarity">
    <text evidence="7">Belongs to the transglycosylase MltG family.</text>
</comment>
<dbReference type="RefSeq" id="WP_147146744.1">
    <property type="nucleotide sequence ID" value="NZ_BKAJ01000018.1"/>
</dbReference>
<dbReference type="Gene3D" id="3.30.160.60">
    <property type="entry name" value="Classic Zinc Finger"/>
    <property type="match status" value="1"/>
</dbReference>
<evidence type="ECO:0000256" key="3">
    <source>
        <dbReference type="ARBA" id="ARBA00022989"/>
    </source>
</evidence>